<name>D9J0J8_9CAUD</name>
<dbReference type="RefSeq" id="YP_004301384.1">
    <property type="nucleotide sequence ID" value="NC_015253.1"/>
</dbReference>
<proteinExistence type="predicted"/>
<sequence>MLYVYAISQDIITIDDAREGLRRGFTTEYDFRKGVEDEMITSSQYEQVVQKPYIATVDEA</sequence>
<dbReference type="GeneID" id="10359088"/>
<reference evidence="1 2" key="1">
    <citation type="journal article" date="2010" name="J. Bacteriol.">
        <title>Brochothrix thermosphacta bacteriophages feature heterogeneous and highly mosaic genomes and utilize unique prophage insertion sites.</title>
        <authorList>
            <person name="Kilcher S."/>
            <person name="Loessner M.J."/>
            <person name="Klumpp J."/>
        </authorList>
    </citation>
    <scope>NUCLEOTIDE SEQUENCE [LARGE SCALE GENOMIC DNA]</scope>
</reference>
<organism evidence="1 2">
    <name type="scientific">Brochothrix phage A9</name>
    <dbReference type="NCBI Taxonomy" id="857312"/>
    <lineage>
        <taxon>Viruses</taxon>
        <taxon>Duplodnaviria</taxon>
        <taxon>Heunggongvirae</taxon>
        <taxon>Uroviricota</taxon>
        <taxon>Caudoviricetes</taxon>
        <taxon>Herelleviridae</taxon>
        <taxon>Klumppvirus</taxon>
        <taxon>Klumppvirus A9</taxon>
    </lineage>
</organism>
<dbReference type="KEGG" id="vg:10359088"/>
<evidence type="ECO:0000313" key="2">
    <source>
        <dbReference type="Proteomes" id="UP000000331"/>
    </source>
</evidence>
<keyword evidence="2" id="KW-1185">Reference proteome</keyword>
<dbReference type="Proteomes" id="UP000000331">
    <property type="component" value="Segment"/>
</dbReference>
<accession>D9J0J8</accession>
<evidence type="ECO:0000313" key="1">
    <source>
        <dbReference type="EMBL" id="ADJ53092.1"/>
    </source>
</evidence>
<dbReference type="EMBL" id="HM242243">
    <property type="protein sequence ID" value="ADJ53092.1"/>
    <property type="molecule type" value="Genomic_DNA"/>
</dbReference>
<protein>
    <submittedName>
        <fullName evidence="1">Gp51</fullName>
    </submittedName>
</protein>